<dbReference type="FunFam" id="1.10.150.340:FF:000001">
    <property type="entry name" value="Cytosolic 5-nucleotidase 3-like"/>
    <property type="match status" value="1"/>
</dbReference>
<dbReference type="Gene3D" id="1.10.150.340">
    <property type="entry name" value="Pyrimidine 5'-nucleotidase (UMPH-1), N-terminal domain"/>
    <property type="match status" value="1"/>
</dbReference>
<dbReference type="PANTHER" id="PTHR13045:SF0">
    <property type="entry name" value="7-METHYLGUANOSINE PHOSPHATE-SPECIFIC 5'-NUCLEOTIDASE"/>
    <property type="match status" value="1"/>
</dbReference>
<protein>
    <recommendedName>
        <fullName evidence="3 9">5'-nucleotidase</fullName>
        <ecNumber evidence="3 9">3.1.3.5</ecNumber>
    </recommendedName>
</protein>
<evidence type="ECO:0000313" key="10">
    <source>
        <dbReference type="EMBL" id="GIY34326.1"/>
    </source>
</evidence>
<evidence type="ECO:0000256" key="8">
    <source>
        <dbReference type="ARBA" id="ARBA00023080"/>
    </source>
</evidence>
<dbReference type="SUPFAM" id="SSF56784">
    <property type="entry name" value="HAD-like"/>
    <property type="match status" value="1"/>
</dbReference>
<name>A0AAV4SM55_9ARAC</name>
<evidence type="ECO:0000256" key="9">
    <source>
        <dbReference type="RuleBase" id="RU361276"/>
    </source>
</evidence>
<dbReference type="GO" id="GO:0009117">
    <property type="term" value="P:nucleotide metabolic process"/>
    <property type="evidence" value="ECO:0007669"/>
    <property type="project" value="UniProtKB-KW"/>
</dbReference>
<dbReference type="GO" id="GO:0000166">
    <property type="term" value="F:nucleotide binding"/>
    <property type="evidence" value="ECO:0007669"/>
    <property type="project" value="UniProtKB-KW"/>
</dbReference>
<keyword evidence="8 9" id="KW-0546">Nucleotide metabolism</keyword>
<gene>
    <name evidence="10" type="primary">nt5c3</name>
    <name evidence="10" type="ORF">CDAR_579311</name>
</gene>
<dbReference type="InterPro" id="IPR036412">
    <property type="entry name" value="HAD-like_sf"/>
</dbReference>
<dbReference type="InterPro" id="IPR006434">
    <property type="entry name" value="Pyrimidine_nucleotidase_eu"/>
</dbReference>
<dbReference type="EC" id="3.1.3.5" evidence="3 9"/>
<evidence type="ECO:0000313" key="11">
    <source>
        <dbReference type="Proteomes" id="UP001054837"/>
    </source>
</evidence>
<dbReference type="InterPro" id="IPR023214">
    <property type="entry name" value="HAD_sf"/>
</dbReference>
<dbReference type="EMBL" id="BPLQ01008056">
    <property type="protein sequence ID" value="GIY34326.1"/>
    <property type="molecule type" value="Genomic_DNA"/>
</dbReference>
<comment type="similarity">
    <text evidence="2 9">Belongs to the pyrimidine 5'-nucleotidase family.</text>
</comment>
<dbReference type="FunFam" id="3.40.50.1000:FF:000032">
    <property type="entry name" value="Cytosolic 5-nucleotidase 3-like"/>
    <property type="match status" value="1"/>
</dbReference>
<comment type="subcellular location">
    <subcellularLocation>
        <location evidence="9">Cytoplasm</location>
    </subcellularLocation>
</comment>
<sequence length="313" mass="35701">MANNALLRSLSESFLTIVTKNWFRCYSIMDAFKKSCVHIKNHDYVEEIVSQLIKGGASKLQIISDFDHTLSRVHKNGEQCSTSYGILESSPLITEEYKNQTMTLFKHYHPIEVDPHLTKAEKIPYMIEWYSKSINLMPSSGISKECVPEMVANSNVCLRDRSDVLFESLHKHNVPFLIFSAGVGDILEEVLQQNKLMYPNIKIIANFMNFNEKNKLIGFKNDLIHTFNKNQSSVENSDYFGHVKSRNNIILLGDSLGDLDMAAGVQDVNTMLKIGFLNFKIDESLPKYMDAYDIVLSDDQTMDVIVELLQNIL</sequence>
<comment type="caution">
    <text evidence="10">The sequence shown here is derived from an EMBL/GenBank/DDBJ whole genome shotgun (WGS) entry which is preliminary data.</text>
</comment>
<dbReference type="SFLD" id="SFLDS00003">
    <property type="entry name" value="Haloacid_Dehalogenase"/>
    <property type="match status" value="1"/>
</dbReference>
<evidence type="ECO:0000256" key="7">
    <source>
        <dbReference type="ARBA" id="ARBA00022842"/>
    </source>
</evidence>
<keyword evidence="5 9" id="KW-0547">Nucleotide-binding</keyword>
<keyword evidence="7" id="KW-0460">Magnesium</keyword>
<dbReference type="GO" id="GO:0000287">
    <property type="term" value="F:magnesium ion binding"/>
    <property type="evidence" value="ECO:0007669"/>
    <property type="project" value="InterPro"/>
</dbReference>
<evidence type="ECO:0000256" key="4">
    <source>
        <dbReference type="ARBA" id="ARBA00022723"/>
    </source>
</evidence>
<dbReference type="GO" id="GO:0008253">
    <property type="term" value="F:5'-nucleotidase activity"/>
    <property type="evidence" value="ECO:0007669"/>
    <property type="project" value="UniProtKB-EC"/>
</dbReference>
<organism evidence="10 11">
    <name type="scientific">Caerostris darwini</name>
    <dbReference type="NCBI Taxonomy" id="1538125"/>
    <lineage>
        <taxon>Eukaryota</taxon>
        <taxon>Metazoa</taxon>
        <taxon>Ecdysozoa</taxon>
        <taxon>Arthropoda</taxon>
        <taxon>Chelicerata</taxon>
        <taxon>Arachnida</taxon>
        <taxon>Araneae</taxon>
        <taxon>Araneomorphae</taxon>
        <taxon>Entelegynae</taxon>
        <taxon>Araneoidea</taxon>
        <taxon>Araneidae</taxon>
        <taxon>Caerostris</taxon>
    </lineage>
</organism>
<evidence type="ECO:0000256" key="2">
    <source>
        <dbReference type="ARBA" id="ARBA00008389"/>
    </source>
</evidence>
<dbReference type="Gene3D" id="3.40.50.1000">
    <property type="entry name" value="HAD superfamily/HAD-like"/>
    <property type="match status" value="1"/>
</dbReference>
<proteinExistence type="inferred from homology"/>
<dbReference type="GO" id="GO:0005737">
    <property type="term" value="C:cytoplasm"/>
    <property type="evidence" value="ECO:0007669"/>
    <property type="project" value="UniProtKB-SubCell"/>
</dbReference>
<dbReference type="Pfam" id="PF05822">
    <property type="entry name" value="UMPH-1"/>
    <property type="match status" value="1"/>
</dbReference>
<keyword evidence="9" id="KW-0963">Cytoplasm</keyword>
<dbReference type="AlphaFoldDB" id="A0AAV4SM55"/>
<dbReference type="NCBIfam" id="TIGR01544">
    <property type="entry name" value="HAD-SF-IE"/>
    <property type="match status" value="1"/>
</dbReference>
<evidence type="ECO:0000256" key="1">
    <source>
        <dbReference type="ARBA" id="ARBA00000815"/>
    </source>
</evidence>
<keyword evidence="6 9" id="KW-0378">Hydrolase</keyword>
<evidence type="ECO:0000256" key="5">
    <source>
        <dbReference type="ARBA" id="ARBA00022741"/>
    </source>
</evidence>
<keyword evidence="11" id="KW-1185">Reference proteome</keyword>
<dbReference type="PANTHER" id="PTHR13045">
    <property type="entry name" value="5'-NUCLEOTIDASE"/>
    <property type="match status" value="1"/>
</dbReference>
<accession>A0AAV4SM55</accession>
<reference evidence="10 11" key="1">
    <citation type="submission" date="2021-06" db="EMBL/GenBank/DDBJ databases">
        <title>Caerostris darwini draft genome.</title>
        <authorList>
            <person name="Kono N."/>
            <person name="Arakawa K."/>
        </authorList>
    </citation>
    <scope>NUCLEOTIDE SEQUENCE [LARGE SCALE GENOMIC DNA]</scope>
</reference>
<dbReference type="SFLD" id="SFLDG01128">
    <property type="entry name" value="C1.4:_5'-Nucleotidase_Like"/>
    <property type="match status" value="1"/>
</dbReference>
<keyword evidence="4" id="KW-0479">Metal-binding</keyword>
<evidence type="ECO:0000256" key="3">
    <source>
        <dbReference type="ARBA" id="ARBA00012643"/>
    </source>
</evidence>
<dbReference type="Proteomes" id="UP001054837">
    <property type="component" value="Unassembled WGS sequence"/>
</dbReference>
<evidence type="ECO:0000256" key="6">
    <source>
        <dbReference type="ARBA" id="ARBA00022801"/>
    </source>
</evidence>
<comment type="catalytic activity">
    <reaction evidence="1 9">
        <text>a ribonucleoside 5'-phosphate + H2O = a ribonucleoside + phosphate</text>
        <dbReference type="Rhea" id="RHEA:12484"/>
        <dbReference type="ChEBI" id="CHEBI:15377"/>
        <dbReference type="ChEBI" id="CHEBI:18254"/>
        <dbReference type="ChEBI" id="CHEBI:43474"/>
        <dbReference type="ChEBI" id="CHEBI:58043"/>
        <dbReference type="EC" id="3.1.3.5"/>
    </reaction>
</comment>